<proteinExistence type="predicted"/>
<sequence>MQLAARPYLAAGVSLIGAGAIAISPVAPPMPDITVPAISSAQVNLSAATDPIQAYIDLFTNVFTNVQDRIGDELADPAPILHQIVANQVASATSVGTALAAAAQSLGTALDPSNPAGLPAAYQAAFEMFLDGDITGAVATAWSATLISAFGLLPALTAVQNAVAQPFQNLAKVVSDPTIVFLPAVGLLVPIYSTLTAAANVGQEIVDAAKAGDPLGVVNAMISGPAVIGDAIINEGLLGSGGLVALLRNLREQIATDITPPAAITAAGALAAAPQAKATTVTLDVAPQKPAIAPAAAPIEAAPAENTQAENTPAAEDSTAADASANAGTPVVKESIKAEPGKTLSTKRSTSAKQVREGVQGAVKNVTDGLKKAAEGLSGKSSTKKSSGGSSSSGAGAGSHDGA</sequence>
<organism evidence="2 3">
    <name type="scientific">Mycolicibacterium porcinum</name>
    <dbReference type="NCBI Taxonomy" id="39693"/>
    <lineage>
        <taxon>Bacteria</taxon>
        <taxon>Bacillati</taxon>
        <taxon>Actinomycetota</taxon>
        <taxon>Actinomycetes</taxon>
        <taxon>Mycobacteriales</taxon>
        <taxon>Mycobacteriaceae</taxon>
        <taxon>Mycolicibacterium</taxon>
    </lineage>
</organism>
<gene>
    <name evidence="2" type="ORF">ABFW12_15965</name>
</gene>
<feature type="compositionally biased region" description="Polar residues" evidence="1">
    <location>
        <begin position="343"/>
        <end position="353"/>
    </location>
</feature>
<evidence type="ECO:0000313" key="3">
    <source>
        <dbReference type="Proteomes" id="UP001558474"/>
    </source>
</evidence>
<reference evidence="2 3" key="1">
    <citation type="submission" date="2024-04" db="EMBL/GenBank/DDBJ databases">
        <title>Genomic Markers of Mycobacteria.</title>
        <authorList>
            <person name="Soliman M.S."/>
            <person name="Elkholy A."/>
            <person name="Soliman N.S."/>
            <person name="Abbas A."/>
            <person name="Khayrat S."/>
            <person name="Shawky S."/>
        </authorList>
    </citation>
    <scope>NUCLEOTIDE SEQUENCE [LARGE SCALE GENOMIC DNA]</scope>
    <source>
        <strain evidence="2 3">Egy-CU-AM5</strain>
    </source>
</reference>
<accession>A0ABV3VEU1</accession>
<feature type="compositionally biased region" description="Low complexity" evidence="1">
    <location>
        <begin position="378"/>
        <end position="394"/>
    </location>
</feature>
<comment type="caution">
    <text evidence="2">The sequence shown here is derived from an EMBL/GenBank/DDBJ whole genome shotgun (WGS) entry which is preliminary data.</text>
</comment>
<dbReference type="Proteomes" id="UP001558474">
    <property type="component" value="Unassembled WGS sequence"/>
</dbReference>
<keyword evidence="3" id="KW-1185">Reference proteome</keyword>
<evidence type="ECO:0000313" key="2">
    <source>
        <dbReference type="EMBL" id="MEX3739724.1"/>
    </source>
</evidence>
<dbReference type="EMBL" id="JBDLOU010000031">
    <property type="protein sequence ID" value="MEX3739724.1"/>
    <property type="molecule type" value="Genomic_DNA"/>
</dbReference>
<feature type="region of interest" description="Disordered" evidence="1">
    <location>
        <begin position="303"/>
        <end position="403"/>
    </location>
</feature>
<dbReference type="RefSeq" id="WP_036448175.1">
    <property type="nucleotide sequence ID" value="NZ_JBDLOU010000031.1"/>
</dbReference>
<evidence type="ECO:0008006" key="4">
    <source>
        <dbReference type="Google" id="ProtNLM"/>
    </source>
</evidence>
<protein>
    <recommendedName>
        <fullName evidence="4">PE-PGRS family protein</fullName>
    </recommendedName>
</protein>
<evidence type="ECO:0000256" key="1">
    <source>
        <dbReference type="SAM" id="MobiDB-lite"/>
    </source>
</evidence>
<name>A0ABV3VEU1_9MYCO</name>
<feature type="compositionally biased region" description="Low complexity" evidence="1">
    <location>
        <begin position="314"/>
        <end position="327"/>
    </location>
</feature>